<dbReference type="Proteomes" id="UP000008698">
    <property type="component" value="Unassembled WGS sequence"/>
</dbReference>
<dbReference type="AlphaFoldDB" id="C9SUV7"/>
<dbReference type="KEGG" id="val:VDBG_08682"/>
<dbReference type="eggNOG" id="ENOG502SN12">
    <property type="taxonomic scope" value="Eukaryota"/>
</dbReference>
<dbReference type="EMBL" id="DS985226">
    <property type="protein sequence ID" value="EEY22572.1"/>
    <property type="molecule type" value="Genomic_DNA"/>
</dbReference>
<evidence type="ECO:0000313" key="3">
    <source>
        <dbReference type="Proteomes" id="UP000008698"/>
    </source>
</evidence>
<organism evidence="3">
    <name type="scientific">Verticillium alfalfae (strain VaMs.102 / ATCC MYA-4576 / FGSC 10136)</name>
    <name type="common">Verticillium wilt of alfalfa</name>
    <name type="synonym">Verticillium albo-atrum</name>
    <dbReference type="NCBI Taxonomy" id="526221"/>
    <lineage>
        <taxon>Eukaryota</taxon>
        <taxon>Fungi</taxon>
        <taxon>Dikarya</taxon>
        <taxon>Ascomycota</taxon>
        <taxon>Pezizomycotina</taxon>
        <taxon>Sordariomycetes</taxon>
        <taxon>Hypocreomycetidae</taxon>
        <taxon>Glomerellales</taxon>
        <taxon>Plectosphaerellaceae</taxon>
        <taxon>Verticillium</taxon>
    </lineage>
</organism>
<evidence type="ECO:0000256" key="1">
    <source>
        <dbReference type="SAM" id="MobiDB-lite"/>
    </source>
</evidence>
<sequence>MVVQSFQQQLDLFKSTLPAAVQTNATLLSHVAIAEVLLYEIGLPESQKTGALIPHTDRLGLLWNCLTAAKTFMDIRFAESNLRPRFICLNASDWLFAVLVALKLRTMELPGWDLGVVDAHLPLEQMVDRQIQDMDQLIAKRAEGSRPGDALACSGMEGTTASSVQVRKSTLLQQGSPQAGSSPAVSRGTHAKELFRKQLIRSVQSSSDFDEILQAHDAEGQAQAIAEAVHEQLSGRGALPILSSWKTLNLFAQGQSFAAGVLSGLVTVEFLVNTTDDSVFQQRAQELSGMDRSELKEQLLQALRRPHRVNSTGEGHGKGADSARAATTAAGPSTTTSNSNNSKNNNNNNKNDSPVRGAGESRRKRPVKLPSWGNRAVKDGQ</sequence>
<evidence type="ECO:0000313" key="2">
    <source>
        <dbReference type="EMBL" id="EEY22572.1"/>
    </source>
</evidence>
<dbReference type="OrthoDB" id="1600564at2759"/>
<dbReference type="RefSeq" id="XP_003000886.1">
    <property type="nucleotide sequence ID" value="XM_003000840.1"/>
</dbReference>
<proteinExistence type="predicted"/>
<gene>
    <name evidence="2" type="ORF">VDBG_08682</name>
</gene>
<feature type="region of interest" description="Disordered" evidence="1">
    <location>
        <begin position="304"/>
        <end position="381"/>
    </location>
</feature>
<feature type="compositionally biased region" description="Low complexity" evidence="1">
    <location>
        <begin position="322"/>
        <end position="354"/>
    </location>
</feature>
<dbReference type="GeneID" id="9534274"/>
<protein>
    <submittedName>
        <fullName evidence="2">Uncharacterized protein</fullName>
    </submittedName>
</protein>
<name>C9SUV7_VERA1</name>
<accession>C9SUV7</accession>
<dbReference type="HOGENOM" id="CLU_726039_0_0_1"/>
<keyword evidence="3" id="KW-1185">Reference proteome</keyword>
<reference evidence="3" key="1">
    <citation type="journal article" date="2011" name="PLoS Pathog.">
        <title>Comparative genomics yields insights into niche adaptation of plant vascular wilt pathogens.</title>
        <authorList>
            <person name="Klosterman S.J."/>
            <person name="Subbarao K.V."/>
            <person name="Kang S."/>
            <person name="Veronese P."/>
            <person name="Gold S.E."/>
            <person name="Thomma B.P.H.J."/>
            <person name="Chen Z."/>
            <person name="Henrissat B."/>
            <person name="Lee Y.-H."/>
            <person name="Park J."/>
            <person name="Garcia-Pedrajas M.D."/>
            <person name="Barbara D.J."/>
            <person name="Anchieta A."/>
            <person name="de Jonge R."/>
            <person name="Santhanam P."/>
            <person name="Maruthachalam K."/>
            <person name="Atallah Z."/>
            <person name="Amyotte S.G."/>
            <person name="Paz Z."/>
            <person name="Inderbitzin P."/>
            <person name="Hayes R.J."/>
            <person name="Heiman D.I."/>
            <person name="Young S."/>
            <person name="Zeng Q."/>
            <person name="Engels R."/>
            <person name="Galagan J."/>
            <person name="Cuomo C.A."/>
            <person name="Dobinson K.F."/>
            <person name="Ma L.-J."/>
        </authorList>
    </citation>
    <scope>NUCLEOTIDE SEQUENCE [LARGE SCALE GENOMIC DNA]</scope>
    <source>
        <strain evidence="3">VaMs.102 / ATCC MYA-4576 / FGSC 10136</strain>
    </source>
</reference>
<dbReference type="STRING" id="526221.C9SUV7"/>